<evidence type="ECO:0000256" key="2">
    <source>
        <dbReference type="ARBA" id="ARBA00022801"/>
    </source>
</evidence>
<keyword evidence="2" id="KW-0378">Hydrolase</keyword>
<keyword evidence="4" id="KW-1185">Reference proteome</keyword>
<dbReference type="PANTHER" id="PTHR43316:SF3">
    <property type="entry name" value="HALOACID DEHALOGENASE, TYPE II (AFU_ORTHOLOGUE AFUA_2G07750)-RELATED"/>
    <property type="match status" value="1"/>
</dbReference>
<dbReference type="NCBIfam" id="TIGR01493">
    <property type="entry name" value="HAD-SF-IA-v2"/>
    <property type="match status" value="1"/>
</dbReference>
<dbReference type="InterPro" id="IPR023214">
    <property type="entry name" value="HAD_sf"/>
</dbReference>
<evidence type="ECO:0000313" key="4">
    <source>
        <dbReference type="Proteomes" id="UP000297245"/>
    </source>
</evidence>
<dbReference type="PANTHER" id="PTHR43316">
    <property type="entry name" value="HYDROLASE, HALOACID DELAHOGENASE-RELATED"/>
    <property type="match status" value="1"/>
</dbReference>
<dbReference type="Gene3D" id="1.10.150.240">
    <property type="entry name" value="Putative phosphatase, domain 2"/>
    <property type="match status" value="1"/>
</dbReference>
<sequence>MSPWYKALVFDLMGTCTDWASSIEGALVSVTSDHHRLESLRSLTIDWRRGFFEEIHRRFECGEPQEDIDFTHRRVLDRLLQQEKYARLAVELEEEGRKRLVQSWHHQNPWPDSVPGLQRLKQKFFIVVLANGTTRLQLDLVQSSGLPFHTLFSSQLLELTKPDPAIYLKVTSLLDVKPEECLMVAAHAYDVRAAATVGMKTAYIHRTTEDPDEDIASIETQQEFDLFIPGTDGTASCGLSRLADVLGA</sequence>
<dbReference type="Proteomes" id="UP000297245">
    <property type="component" value="Unassembled WGS sequence"/>
</dbReference>
<dbReference type="Gene3D" id="3.40.50.1000">
    <property type="entry name" value="HAD superfamily/HAD-like"/>
    <property type="match status" value="1"/>
</dbReference>
<dbReference type="GO" id="GO:0016791">
    <property type="term" value="F:phosphatase activity"/>
    <property type="evidence" value="ECO:0007669"/>
    <property type="project" value="UniProtKB-ARBA"/>
</dbReference>
<dbReference type="Pfam" id="PF00702">
    <property type="entry name" value="Hydrolase"/>
    <property type="match status" value="1"/>
</dbReference>
<comment type="similarity">
    <text evidence="1">Belongs to the HAD-like hydrolase superfamily. S-2-haloalkanoic acid dehalogenase family.</text>
</comment>
<dbReference type="SFLD" id="SFLDS00003">
    <property type="entry name" value="Haloacid_Dehalogenase"/>
    <property type="match status" value="1"/>
</dbReference>
<name>A0A4S8MRN6_DENBC</name>
<dbReference type="EMBL" id="ML179047">
    <property type="protein sequence ID" value="THV05758.1"/>
    <property type="molecule type" value="Genomic_DNA"/>
</dbReference>
<gene>
    <name evidence="3" type="ORF">K435DRAFT_744696</name>
</gene>
<dbReference type="PRINTS" id="PR00413">
    <property type="entry name" value="HADHALOGNASE"/>
</dbReference>
<accession>A0A4S8MRN6</accession>
<dbReference type="SFLD" id="SFLDG01129">
    <property type="entry name" value="C1.5:_HAD__Beta-PGM__Phosphata"/>
    <property type="match status" value="1"/>
</dbReference>
<proteinExistence type="inferred from homology"/>
<dbReference type="NCBIfam" id="TIGR01428">
    <property type="entry name" value="HAD_type_II"/>
    <property type="match status" value="1"/>
</dbReference>
<dbReference type="OrthoDB" id="2363873at2759"/>
<protein>
    <submittedName>
        <fullName evidence="3">Haloacid dehalogenase</fullName>
    </submittedName>
</protein>
<dbReference type="InterPro" id="IPR006439">
    <property type="entry name" value="HAD-SF_hydro_IA"/>
</dbReference>
<dbReference type="GO" id="GO:0019120">
    <property type="term" value="F:hydrolase activity, acting on acid halide bonds, in C-halide compounds"/>
    <property type="evidence" value="ECO:0007669"/>
    <property type="project" value="InterPro"/>
</dbReference>
<organism evidence="3 4">
    <name type="scientific">Dendrothele bispora (strain CBS 962.96)</name>
    <dbReference type="NCBI Taxonomy" id="1314807"/>
    <lineage>
        <taxon>Eukaryota</taxon>
        <taxon>Fungi</taxon>
        <taxon>Dikarya</taxon>
        <taxon>Basidiomycota</taxon>
        <taxon>Agaricomycotina</taxon>
        <taxon>Agaricomycetes</taxon>
        <taxon>Agaricomycetidae</taxon>
        <taxon>Agaricales</taxon>
        <taxon>Agaricales incertae sedis</taxon>
        <taxon>Dendrothele</taxon>
    </lineage>
</organism>
<dbReference type="AlphaFoldDB" id="A0A4S8MRN6"/>
<dbReference type="InterPro" id="IPR006328">
    <property type="entry name" value="2-HAD"/>
</dbReference>
<reference evidence="3 4" key="1">
    <citation type="journal article" date="2019" name="Nat. Ecol. Evol.">
        <title>Megaphylogeny resolves global patterns of mushroom evolution.</title>
        <authorList>
            <person name="Varga T."/>
            <person name="Krizsan K."/>
            <person name="Foldi C."/>
            <person name="Dima B."/>
            <person name="Sanchez-Garcia M."/>
            <person name="Sanchez-Ramirez S."/>
            <person name="Szollosi G.J."/>
            <person name="Szarkandi J.G."/>
            <person name="Papp V."/>
            <person name="Albert L."/>
            <person name="Andreopoulos W."/>
            <person name="Angelini C."/>
            <person name="Antonin V."/>
            <person name="Barry K.W."/>
            <person name="Bougher N.L."/>
            <person name="Buchanan P."/>
            <person name="Buyck B."/>
            <person name="Bense V."/>
            <person name="Catcheside P."/>
            <person name="Chovatia M."/>
            <person name="Cooper J."/>
            <person name="Damon W."/>
            <person name="Desjardin D."/>
            <person name="Finy P."/>
            <person name="Geml J."/>
            <person name="Haridas S."/>
            <person name="Hughes K."/>
            <person name="Justo A."/>
            <person name="Karasinski D."/>
            <person name="Kautmanova I."/>
            <person name="Kiss B."/>
            <person name="Kocsube S."/>
            <person name="Kotiranta H."/>
            <person name="LaButti K.M."/>
            <person name="Lechner B.E."/>
            <person name="Liimatainen K."/>
            <person name="Lipzen A."/>
            <person name="Lukacs Z."/>
            <person name="Mihaltcheva S."/>
            <person name="Morgado L.N."/>
            <person name="Niskanen T."/>
            <person name="Noordeloos M.E."/>
            <person name="Ohm R.A."/>
            <person name="Ortiz-Santana B."/>
            <person name="Ovrebo C."/>
            <person name="Racz N."/>
            <person name="Riley R."/>
            <person name="Savchenko A."/>
            <person name="Shiryaev A."/>
            <person name="Soop K."/>
            <person name="Spirin V."/>
            <person name="Szebenyi C."/>
            <person name="Tomsovsky M."/>
            <person name="Tulloss R.E."/>
            <person name="Uehling J."/>
            <person name="Grigoriev I.V."/>
            <person name="Vagvolgyi C."/>
            <person name="Papp T."/>
            <person name="Martin F.M."/>
            <person name="Miettinen O."/>
            <person name="Hibbett D.S."/>
            <person name="Nagy L.G."/>
        </authorList>
    </citation>
    <scope>NUCLEOTIDE SEQUENCE [LARGE SCALE GENOMIC DNA]</scope>
    <source>
        <strain evidence="3 4">CBS 962.96</strain>
    </source>
</reference>
<evidence type="ECO:0000313" key="3">
    <source>
        <dbReference type="EMBL" id="THV05758.1"/>
    </source>
</evidence>
<dbReference type="InterPro" id="IPR051540">
    <property type="entry name" value="S-2-haloacid_dehalogenase"/>
</dbReference>
<dbReference type="SUPFAM" id="SSF56784">
    <property type="entry name" value="HAD-like"/>
    <property type="match status" value="1"/>
</dbReference>
<dbReference type="InterPro" id="IPR023198">
    <property type="entry name" value="PGP-like_dom2"/>
</dbReference>
<dbReference type="InterPro" id="IPR036412">
    <property type="entry name" value="HAD-like_sf"/>
</dbReference>
<evidence type="ECO:0000256" key="1">
    <source>
        <dbReference type="ARBA" id="ARBA00008106"/>
    </source>
</evidence>